<dbReference type="Pfam" id="PF17765">
    <property type="entry name" value="MLTR_LBD"/>
    <property type="match status" value="1"/>
</dbReference>
<feature type="domain" description="HTH cro/C1-type" evidence="1">
    <location>
        <begin position="35"/>
        <end position="82"/>
    </location>
</feature>
<dbReference type="RefSeq" id="WP_353865824.1">
    <property type="nucleotide sequence ID" value="NZ_CP088295.1"/>
</dbReference>
<accession>A0ABY5PLE8</accession>
<dbReference type="PROSITE" id="PS50943">
    <property type="entry name" value="HTH_CROC1"/>
    <property type="match status" value="1"/>
</dbReference>
<evidence type="ECO:0000259" key="1">
    <source>
        <dbReference type="PROSITE" id="PS50943"/>
    </source>
</evidence>
<dbReference type="Pfam" id="PF13560">
    <property type="entry name" value="HTH_31"/>
    <property type="match status" value="1"/>
</dbReference>
<dbReference type="CDD" id="cd00093">
    <property type="entry name" value="HTH_XRE"/>
    <property type="match status" value="1"/>
</dbReference>
<dbReference type="Gene3D" id="1.10.260.40">
    <property type="entry name" value="lambda repressor-like DNA-binding domains"/>
    <property type="match status" value="1"/>
</dbReference>
<name>A0ABY5PLE8_9ACTN</name>
<gene>
    <name evidence="2" type="ORF">LRS13_07535</name>
</gene>
<evidence type="ECO:0000313" key="3">
    <source>
        <dbReference type="Proteomes" id="UP001058860"/>
    </source>
</evidence>
<dbReference type="PANTHER" id="PTHR35010">
    <property type="entry name" value="BLL4672 PROTEIN-RELATED"/>
    <property type="match status" value="1"/>
</dbReference>
<dbReference type="SUPFAM" id="SSF47413">
    <property type="entry name" value="lambda repressor-like DNA-binding domains"/>
    <property type="match status" value="1"/>
</dbReference>
<protein>
    <submittedName>
        <fullName evidence="2">Helix-turn-helix transcriptional regulator</fullName>
    </submittedName>
</protein>
<evidence type="ECO:0000313" key="2">
    <source>
        <dbReference type="EMBL" id="UUY05365.1"/>
    </source>
</evidence>
<dbReference type="Proteomes" id="UP001058860">
    <property type="component" value="Chromosome"/>
</dbReference>
<dbReference type="InterPro" id="IPR001387">
    <property type="entry name" value="Cro/C1-type_HTH"/>
</dbReference>
<dbReference type="SMART" id="SM00530">
    <property type="entry name" value="HTH_XRE"/>
    <property type="match status" value="1"/>
</dbReference>
<organism evidence="2 3">
    <name type="scientific">Svornostia abyssi</name>
    <dbReference type="NCBI Taxonomy" id="2898438"/>
    <lineage>
        <taxon>Bacteria</taxon>
        <taxon>Bacillati</taxon>
        <taxon>Actinomycetota</taxon>
        <taxon>Thermoleophilia</taxon>
        <taxon>Solirubrobacterales</taxon>
        <taxon>Baekduiaceae</taxon>
        <taxon>Svornostia</taxon>
    </lineage>
</organism>
<sequence>MSDPAALGQFLQARRAERTPAAAGLPAWGRRRTPGLRREELAALAGVSIDYLTRLEQGRHAQPSPDVLSALASALGLTDAARAHLFLLAGRPDPGPVVLARDDVPGPVRRLVERADPFPAWVLNRRRDLLVWNEGATALLGDLAAMDAEQRNQLRLVFTTPAARALWADWPLVAQDTVAQLRAVTGPAGADPEVAALVADLSAASPEFAELWARHDVAPACSPLRAAHHPEAGELRFDLGLFDAAGGDLQVVVAEPHDDATQSRWTAFMRGRLEAGRLHAL</sequence>
<dbReference type="InterPro" id="IPR041413">
    <property type="entry name" value="MLTR_LBD"/>
</dbReference>
<reference evidence="3" key="1">
    <citation type="submission" date="2021-11" db="EMBL/GenBank/DDBJ databases">
        <title>Cultivation dependent microbiological survey of springs from the worlds oldest radium mine currently devoted to the extraction of radon-saturated water.</title>
        <authorList>
            <person name="Kapinusova G."/>
            <person name="Smrhova T."/>
            <person name="Strejcek M."/>
            <person name="Suman J."/>
            <person name="Jani K."/>
            <person name="Pajer P."/>
            <person name="Uhlik O."/>
        </authorList>
    </citation>
    <scope>NUCLEOTIDE SEQUENCE [LARGE SCALE GENOMIC DNA]</scope>
    <source>
        <strain evidence="3">J379</strain>
    </source>
</reference>
<proteinExistence type="predicted"/>
<dbReference type="PANTHER" id="PTHR35010:SF2">
    <property type="entry name" value="BLL4672 PROTEIN"/>
    <property type="match status" value="1"/>
</dbReference>
<dbReference type="Gene3D" id="3.30.450.180">
    <property type="match status" value="1"/>
</dbReference>
<dbReference type="InterPro" id="IPR010982">
    <property type="entry name" value="Lambda_DNA-bd_dom_sf"/>
</dbReference>
<dbReference type="EMBL" id="CP088295">
    <property type="protein sequence ID" value="UUY05365.1"/>
    <property type="molecule type" value="Genomic_DNA"/>
</dbReference>
<keyword evidence="3" id="KW-1185">Reference proteome</keyword>